<proteinExistence type="predicted"/>
<dbReference type="eggNOG" id="KOG3085">
    <property type="taxonomic scope" value="Eukaryota"/>
</dbReference>
<keyword evidence="2" id="KW-1185">Reference proteome</keyword>
<gene>
    <name evidence="1" type="ORF">BN7_5644</name>
</gene>
<dbReference type="PANTHER" id="PTHR46191:SF2">
    <property type="entry name" value="HALOACID DEHALOGENASE-LIKE HYDROLASE DOMAIN-CONTAINING PROTEIN 3"/>
    <property type="match status" value="1"/>
</dbReference>
<dbReference type="SUPFAM" id="SSF56784">
    <property type="entry name" value="HAD-like"/>
    <property type="match status" value="1"/>
</dbReference>
<sequence>MKYFSSDLGYSGYDDVSKFLSKYSQRDDVLFIASSNGDPRVIEILKSLDILQHFHKVYLSYDIEVSKPNKEFFEYILDDLMKNVEVLQNSSREEIFESIWHIGDELENDLEASGKAGWKSILIDRQNQFEELINKKDDESLAKIKLNTTLQTTNSIHDKVIKLDEKRFVVNNFDQISKIIGLDE</sequence>
<dbReference type="InterPro" id="IPR036412">
    <property type="entry name" value="HAD-like_sf"/>
</dbReference>
<name>K0KSA9_WICCF</name>
<reference evidence="1 2" key="1">
    <citation type="journal article" date="2012" name="Eukaryot. Cell">
        <title>Draft genome sequence of Wickerhamomyces ciferrii NRRL Y-1031 F-60-10.</title>
        <authorList>
            <person name="Schneider J."/>
            <person name="Andrea H."/>
            <person name="Blom J."/>
            <person name="Jaenicke S."/>
            <person name="Ruckert C."/>
            <person name="Schorsch C."/>
            <person name="Szczepanowski R."/>
            <person name="Farwick M."/>
            <person name="Goesmann A."/>
            <person name="Puhler A."/>
            <person name="Schaffer S."/>
            <person name="Tauch A."/>
            <person name="Kohler T."/>
            <person name="Brinkrolf K."/>
        </authorList>
    </citation>
    <scope>NUCLEOTIDE SEQUENCE [LARGE SCALE GENOMIC DNA]</scope>
    <source>
        <strain evidence="2">ATCC 14091 / BCRC 22168 / CBS 111 / JCM 3599 / NBRC 0793 / NRRL Y-1031 F-60-10</strain>
    </source>
</reference>
<protein>
    <submittedName>
        <fullName evidence="1">Uncharacterized protein</fullName>
    </submittedName>
</protein>
<dbReference type="InterPro" id="IPR051828">
    <property type="entry name" value="HAD-like_hydrolase_domain"/>
</dbReference>
<dbReference type="Gene3D" id="3.40.50.1000">
    <property type="entry name" value="HAD superfamily/HAD-like"/>
    <property type="match status" value="1"/>
</dbReference>
<dbReference type="Proteomes" id="UP000009328">
    <property type="component" value="Unassembled WGS sequence"/>
</dbReference>
<evidence type="ECO:0000313" key="1">
    <source>
        <dbReference type="EMBL" id="CCH46056.1"/>
    </source>
</evidence>
<evidence type="ECO:0000313" key="2">
    <source>
        <dbReference type="Proteomes" id="UP000009328"/>
    </source>
</evidence>
<dbReference type="EMBL" id="CAIF01000224">
    <property type="protein sequence ID" value="CCH46056.1"/>
    <property type="molecule type" value="Genomic_DNA"/>
</dbReference>
<dbReference type="PANTHER" id="PTHR46191">
    <property type="match status" value="1"/>
</dbReference>
<comment type="caution">
    <text evidence="1">The sequence shown here is derived from an EMBL/GenBank/DDBJ whole genome shotgun (WGS) entry which is preliminary data.</text>
</comment>
<dbReference type="InterPro" id="IPR041492">
    <property type="entry name" value="HAD_2"/>
</dbReference>
<dbReference type="STRING" id="1206466.K0KSA9"/>
<dbReference type="FunCoup" id="K0KSA9">
    <property type="interactions" value="157"/>
</dbReference>
<dbReference type="HOGENOM" id="CLU_1469337_0_0_1"/>
<organism evidence="1 2">
    <name type="scientific">Wickerhamomyces ciferrii (strain ATCC 14091 / BCRC 22168 / CBS 111 / JCM 3599 / NBRC 0793 / NRRL Y-1031 F-60-10)</name>
    <name type="common">Yeast</name>
    <name type="synonym">Pichia ciferrii</name>
    <dbReference type="NCBI Taxonomy" id="1206466"/>
    <lineage>
        <taxon>Eukaryota</taxon>
        <taxon>Fungi</taxon>
        <taxon>Dikarya</taxon>
        <taxon>Ascomycota</taxon>
        <taxon>Saccharomycotina</taxon>
        <taxon>Saccharomycetes</taxon>
        <taxon>Phaffomycetales</taxon>
        <taxon>Wickerhamomycetaceae</taxon>
        <taxon>Wickerhamomyces</taxon>
    </lineage>
</organism>
<dbReference type="AlphaFoldDB" id="K0KSA9"/>
<dbReference type="Pfam" id="PF13419">
    <property type="entry name" value="HAD_2"/>
    <property type="match status" value="1"/>
</dbReference>
<dbReference type="GO" id="GO:0005634">
    <property type="term" value="C:nucleus"/>
    <property type="evidence" value="ECO:0007669"/>
    <property type="project" value="TreeGrafter"/>
</dbReference>
<dbReference type="InterPro" id="IPR023214">
    <property type="entry name" value="HAD_sf"/>
</dbReference>
<dbReference type="InParanoid" id="K0KSA9"/>
<accession>K0KSA9</accession>